<proteinExistence type="predicted"/>
<sequence length="109" mass="12533">MADILSREGRLEEAEEMIRSMPMKADIMIWGTLLAACRNSWECRCRRKGCRKFASLEPSHGASRILLSNIYADAGSWEEAYLVRRAMQLHRIQRLPGYNDKSGMNEGNR</sequence>
<name>A0ACB7G9S6_MANES</name>
<dbReference type="EMBL" id="CM004401">
    <property type="protein sequence ID" value="KAG8636681.1"/>
    <property type="molecule type" value="Genomic_DNA"/>
</dbReference>
<gene>
    <name evidence="1" type="ORF">MANES_15G022150v8</name>
</gene>
<protein>
    <submittedName>
        <fullName evidence="1">Uncharacterized protein</fullName>
    </submittedName>
</protein>
<accession>A0ACB7G9S6</accession>
<evidence type="ECO:0000313" key="1">
    <source>
        <dbReference type="EMBL" id="KAG8636681.1"/>
    </source>
</evidence>
<organism evidence="1 2">
    <name type="scientific">Manihot esculenta</name>
    <name type="common">Cassava</name>
    <name type="synonym">Jatropha manihot</name>
    <dbReference type="NCBI Taxonomy" id="3983"/>
    <lineage>
        <taxon>Eukaryota</taxon>
        <taxon>Viridiplantae</taxon>
        <taxon>Streptophyta</taxon>
        <taxon>Embryophyta</taxon>
        <taxon>Tracheophyta</taxon>
        <taxon>Spermatophyta</taxon>
        <taxon>Magnoliopsida</taxon>
        <taxon>eudicotyledons</taxon>
        <taxon>Gunneridae</taxon>
        <taxon>Pentapetalae</taxon>
        <taxon>rosids</taxon>
        <taxon>fabids</taxon>
        <taxon>Malpighiales</taxon>
        <taxon>Euphorbiaceae</taxon>
        <taxon>Crotonoideae</taxon>
        <taxon>Manihoteae</taxon>
        <taxon>Manihot</taxon>
    </lineage>
</organism>
<reference evidence="2" key="1">
    <citation type="journal article" date="2016" name="Nat. Biotechnol.">
        <title>Sequencing wild and cultivated cassava and related species reveals extensive interspecific hybridization and genetic diversity.</title>
        <authorList>
            <person name="Bredeson J.V."/>
            <person name="Lyons J.B."/>
            <person name="Prochnik S.E."/>
            <person name="Wu G.A."/>
            <person name="Ha C.M."/>
            <person name="Edsinger-Gonzales E."/>
            <person name="Grimwood J."/>
            <person name="Schmutz J."/>
            <person name="Rabbi I.Y."/>
            <person name="Egesi C."/>
            <person name="Nauluvula P."/>
            <person name="Lebot V."/>
            <person name="Ndunguru J."/>
            <person name="Mkamilo G."/>
            <person name="Bart R.S."/>
            <person name="Setter T.L."/>
            <person name="Gleadow R.M."/>
            <person name="Kulakow P."/>
            <person name="Ferguson M.E."/>
            <person name="Rounsley S."/>
            <person name="Rokhsar D.S."/>
        </authorList>
    </citation>
    <scope>NUCLEOTIDE SEQUENCE [LARGE SCALE GENOMIC DNA]</scope>
    <source>
        <strain evidence="2">cv. AM560-2</strain>
    </source>
</reference>
<evidence type="ECO:0000313" key="2">
    <source>
        <dbReference type="Proteomes" id="UP000091857"/>
    </source>
</evidence>
<keyword evidence="2" id="KW-1185">Reference proteome</keyword>
<comment type="caution">
    <text evidence="1">The sequence shown here is derived from an EMBL/GenBank/DDBJ whole genome shotgun (WGS) entry which is preliminary data.</text>
</comment>
<dbReference type="Proteomes" id="UP000091857">
    <property type="component" value="Chromosome 15"/>
</dbReference>